<dbReference type="Proteomes" id="UP001145114">
    <property type="component" value="Unassembled WGS sequence"/>
</dbReference>
<organism evidence="1 2">
    <name type="scientific">Spiromyces aspiralis</name>
    <dbReference type="NCBI Taxonomy" id="68401"/>
    <lineage>
        <taxon>Eukaryota</taxon>
        <taxon>Fungi</taxon>
        <taxon>Fungi incertae sedis</taxon>
        <taxon>Zoopagomycota</taxon>
        <taxon>Kickxellomycotina</taxon>
        <taxon>Kickxellomycetes</taxon>
        <taxon>Kickxellales</taxon>
        <taxon>Kickxellaceae</taxon>
        <taxon>Spiromyces</taxon>
    </lineage>
</organism>
<keyword evidence="2" id="KW-1185">Reference proteome</keyword>
<dbReference type="EMBL" id="JAMZIH010000002">
    <property type="protein sequence ID" value="KAJ1680418.1"/>
    <property type="molecule type" value="Genomic_DNA"/>
</dbReference>
<proteinExistence type="predicted"/>
<reference evidence="1" key="1">
    <citation type="submission" date="2022-06" db="EMBL/GenBank/DDBJ databases">
        <title>Phylogenomic reconstructions and comparative analyses of Kickxellomycotina fungi.</title>
        <authorList>
            <person name="Reynolds N.K."/>
            <person name="Stajich J.E."/>
            <person name="Barry K."/>
            <person name="Grigoriev I.V."/>
            <person name="Crous P."/>
            <person name="Smith M.E."/>
        </authorList>
    </citation>
    <scope>NUCLEOTIDE SEQUENCE</scope>
    <source>
        <strain evidence="1">RSA 2271</strain>
    </source>
</reference>
<gene>
    <name evidence="1" type="ORF">EV182_000073</name>
</gene>
<name>A0ACC1HXA8_9FUNG</name>
<comment type="caution">
    <text evidence="1">The sequence shown here is derived from an EMBL/GenBank/DDBJ whole genome shotgun (WGS) entry which is preliminary data.</text>
</comment>
<protein>
    <submittedName>
        <fullName evidence="1">Uncharacterized protein</fullName>
    </submittedName>
</protein>
<accession>A0ACC1HXA8</accession>
<evidence type="ECO:0000313" key="1">
    <source>
        <dbReference type="EMBL" id="KAJ1680418.1"/>
    </source>
</evidence>
<sequence length="1156" mass="128747">MSQEAPHAFQPLVSTHALSVPDDVLTSVRRTWTYTSPPVPTVDHCQQQQKQQRQQVQDGLVAASKSLSSSSPQVGSYDKATASTSKPSFPTLKVESVEAWGTSLYMGTHDGHVVHYDLSWGEINTRQFPTGAVSGILYLGQGKKKVEQLIAFPSVDKLVALVGGTVVFVRLSNFALYNASPFKPIKDAMCITHDETIDRADIRKSQFAILSVAKRTRLVAYKITASDLRTKFEVPLSNGAVTICQQGWIYCLADRYTYMVRAIEVGREGGEDEDHHPARRSPAINVNDVPLVEIQQPYRDEQTGEMIFPPRPRVLALHDGNFLFLAASGSDNALGVVTNSAGEPTGATIQFTYYPKSLAYSTPFVYAAAPAGEIEVYRVPVPAHSGGAGGDVGEISLIYTYFSPTLAVDSRECPQYKQKVRKLCQVAGGQLHDPAVQLLADDEFGNLKPVDDPRRVKRSGFFFNPISSHGSFSIAVAGHDIIASVIAEAPLTEFDRKLDTLVADQILGLVDEATATEPDVLLYQAEAAYLQQRAGLVLLQKCLLDDALQVFRRGSLDPRILLHLYPEVARYVEPYLVPLSRLPLPRKLRDQVASISSIDALIGEGARQFAGEGADSDQIKALQEMLSVNATEMLTRYLEFAKAEILASTSHSHHWSHSEQLRHLVDTSLLILYTKTHQDDEVWEMLEMPNDADLELAVKYMFDSYHYYTASITRKSQGRIGDMLDIWQRILLGEWQDQHFGGIEQYLDFVTSLEPQDPLFLRCFNWLFEHDVDAAMSRLFGALPPAALAEIDVQDVFLRLEEKGDDDSLLSFIERLAESNHPKAGNYEGHLLKLYMRRITDICLQESTGKSDVAAVSYSPPRSLQAQFRDHFALAQLGTPSLTFRRYLELNPDSLGGTLGRCLALRHRLVDRLCDKSARFDAGEFLDYINTTLSSKGDQLGLERAILLVRKGDIQAAIDTLIHDVCDYVEAELLILHPDSPESLGWLAPMQQDMADGRIFSEKLSDLLAVYIALPNEDTAYGLVRNLVNRYNQHFDARDVVSRVPDHWLVAVVEPFLRHKFSDATRECNSSDIVRSIYQSRNTQIRESWIEYVQRAGPILVKASQTCAACHKLLGSDMFAILPRSKDIYHINCVKQVVGAQDPLSNYSHSPSSALL</sequence>
<evidence type="ECO:0000313" key="2">
    <source>
        <dbReference type="Proteomes" id="UP001145114"/>
    </source>
</evidence>